<dbReference type="PANTHER" id="PTHR33116:SF78">
    <property type="entry name" value="OS12G0587133 PROTEIN"/>
    <property type="match status" value="1"/>
</dbReference>
<organism evidence="1 2">
    <name type="scientific">Actinobacillus pleuropneumoniae</name>
    <name type="common">Haemophilus pleuropneumoniae</name>
    <dbReference type="NCBI Taxonomy" id="715"/>
    <lineage>
        <taxon>Bacteria</taxon>
        <taxon>Pseudomonadati</taxon>
        <taxon>Pseudomonadota</taxon>
        <taxon>Gammaproteobacteria</taxon>
        <taxon>Pasteurellales</taxon>
        <taxon>Pasteurellaceae</taxon>
        <taxon>Actinobacillus</taxon>
    </lineage>
</organism>
<gene>
    <name evidence="1" type="ORF">OYG11_11145</name>
</gene>
<reference evidence="1" key="2">
    <citation type="submission" date="2022-12" db="EMBL/GenBank/DDBJ databases">
        <authorList>
            <person name="Kardos G."/>
            <person name="Sarkozi R."/>
            <person name="Laczko L."/>
            <person name="Marton S."/>
            <person name="Makrai L."/>
            <person name="Banyai K."/>
            <person name="Fodor L."/>
        </authorList>
    </citation>
    <scope>NUCLEOTIDE SEQUENCE</scope>
    <source>
        <strain evidence="1">84/14</strain>
    </source>
</reference>
<sequence>YFGVPLTDKPLHKGIWEPVINKMQGKIRKWTFRSLNLASWLVLTKSVLQSILVFMLSALPVRKGVLQLFKTIQRDFLWGKGEEREKWA</sequence>
<reference evidence="1" key="1">
    <citation type="journal article" date="2021" name="Vet Sci">
        <title>O-Serogroups and Pathovirotypes of Escherichia coli Isolated from Post-Weaning Piglets Showing Diarrhoea and/or Oedema in South Korea.</title>
        <authorList>
            <person name="Byun J.W."/>
            <person name="Moon B.Y."/>
            <person name="Do K.H."/>
            <person name="Lee K."/>
            <person name="Lee H.Y."/>
            <person name="Kim W.I."/>
            <person name="So B."/>
            <person name="Lee W.K."/>
        </authorList>
    </citation>
    <scope>NUCLEOTIDE SEQUENCE</scope>
    <source>
        <strain evidence="1">84/14</strain>
    </source>
</reference>
<dbReference type="Proteomes" id="UP001077788">
    <property type="component" value="Unassembled WGS sequence"/>
</dbReference>
<dbReference type="PANTHER" id="PTHR33116">
    <property type="entry name" value="REVERSE TRANSCRIPTASE ZINC-BINDING DOMAIN-CONTAINING PROTEIN-RELATED-RELATED"/>
    <property type="match status" value="1"/>
</dbReference>
<feature type="non-terminal residue" evidence="1">
    <location>
        <position position="88"/>
    </location>
</feature>
<evidence type="ECO:0000313" key="2">
    <source>
        <dbReference type="Proteomes" id="UP001077788"/>
    </source>
</evidence>
<name>A0A9Q4DK61_ACTPL</name>
<comment type="caution">
    <text evidence="1">The sequence shown here is derived from an EMBL/GenBank/DDBJ whole genome shotgun (WGS) entry which is preliminary data.</text>
</comment>
<dbReference type="RefSeq" id="WP_267991815.1">
    <property type="nucleotide sequence ID" value="NZ_JAPQFC010000071.1"/>
</dbReference>
<protein>
    <submittedName>
        <fullName evidence="1">Uncharacterized protein</fullName>
    </submittedName>
</protein>
<evidence type="ECO:0000313" key="1">
    <source>
        <dbReference type="EMBL" id="MCY6524757.1"/>
    </source>
</evidence>
<dbReference type="AlphaFoldDB" id="A0A9Q4DK61"/>
<proteinExistence type="predicted"/>
<feature type="non-terminal residue" evidence="1">
    <location>
        <position position="1"/>
    </location>
</feature>
<accession>A0A9Q4DK61</accession>
<dbReference type="EMBL" id="JAPQFC010000071">
    <property type="protein sequence ID" value="MCY6524757.1"/>
    <property type="molecule type" value="Genomic_DNA"/>
</dbReference>